<evidence type="ECO:0000259" key="7">
    <source>
        <dbReference type="Pfam" id="PF02687"/>
    </source>
</evidence>
<proteinExistence type="predicted"/>
<evidence type="ECO:0000313" key="9">
    <source>
        <dbReference type="EMBL" id="MBC8593933.1"/>
    </source>
</evidence>
<comment type="caution">
    <text evidence="9">The sequence shown here is derived from an EMBL/GenBank/DDBJ whole genome shotgun (WGS) entry which is preliminary data.</text>
</comment>
<name>A0A926F4B4_9BACT</name>
<organism evidence="9 10">
    <name type="scientific">Jilunia laotingensis</name>
    <dbReference type="NCBI Taxonomy" id="2763675"/>
    <lineage>
        <taxon>Bacteria</taxon>
        <taxon>Pseudomonadati</taxon>
        <taxon>Bacteroidota</taxon>
        <taxon>Bacteroidia</taxon>
        <taxon>Bacteroidales</taxon>
        <taxon>Bacteroidaceae</taxon>
        <taxon>Jilunia</taxon>
    </lineage>
</organism>
<keyword evidence="4 6" id="KW-1133">Transmembrane helix</keyword>
<dbReference type="Pfam" id="PF02687">
    <property type="entry name" value="FtsX"/>
    <property type="match status" value="1"/>
</dbReference>
<feature type="transmembrane region" description="Helical" evidence="6">
    <location>
        <begin position="21"/>
        <end position="40"/>
    </location>
</feature>
<evidence type="ECO:0000256" key="3">
    <source>
        <dbReference type="ARBA" id="ARBA00022692"/>
    </source>
</evidence>
<dbReference type="Proteomes" id="UP000651085">
    <property type="component" value="Unassembled WGS sequence"/>
</dbReference>
<comment type="subcellular location">
    <subcellularLocation>
        <location evidence="1">Cell membrane</location>
        <topology evidence="1">Multi-pass membrane protein</topology>
    </subcellularLocation>
</comment>
<reference evidence="9" key="1">
    <citation type="submission" date="2020-08" db="EMBL/GenBank/DDBJ databases">
        <title>Genome public.</title>
        <authorList>
            <person name="Liu C."/>
            <person name="Sun Q."/>
        </authorList>
    </citation>
    <scope>NUCLEOTIDE SEQUENCE</scope>
    <source>
        <strain evidence="9">N12</strain>
    </source>
</reference>
<sequence length="430" mass="47636">MIKQYFKQALAQLRQQPVISFVSVLGTALAIFLIMLVVMIQQVKVAPFSPESNRDRFLHVRFMSIANKSWGDGTSNGPMSVQTAKACFKSLTLPEAVTIYSIAAITTPASIPNAPAVSIDLRQTDDTFWTVFDFIFVNGKPYDEATFNSGLPVAVITESVARALFGSTEVSGRSFLLNHAPYTVAGVVKDVSTLASSAYGQVWIPYTSTNMATDTWSDNHMGMMSVTILARNNSDFTAIHDECEKARQQYNKILNDNGYELIYRNRPYDQEKQAIDFAANLEPDVKAERRQRIIIFVILLLVPAINLSSMTQSRLRQRVSEIGVRRAFGSTRMEMMGQIIMENLIVTVLAGMIGLLFSVLFAYIGNSLLFAQAYSLTLNTPEVSTSILLHPSTFMYALLFCFILNLLSSGIPAWRASRTSIVNALGGKTH</sequence>
<keyword evidence="5 6" id="KW-0472">Membrane</keyword>
<feature type="transmembrane region" description="Helical" evidence="6">
    <location>
        <begin position="394"/>
        <end position="414"/>
    </location>
</feature>
<feature type="transmembrane region" description="Helical" evidence="6">
    <location>
        <begin position="293"/>
        <end position="310"/>
    </location>
</feature>
<evidence type="ECO:0000259" key="8">
    <source>
        <dbReference type="Pfam" id="PF12704"/>
    </source>
</evidence>
<dbReference type="GO" id="GO:0022857">
    <property type="term" value="F:transmembrane transporter activity"/>
    <property type="evidence" value="ECO:0007669"/>
    <property type="project" value="TreeGrafter"/>
</dbReference>
<dbReference type="PANTHER" id="PTHR30572:SF18">
    <property type="entry name" value="ABC-TYPE MACROLIDE FAMILY EXPORT SYSTEM PERMEASE COMPONENT 2"/>
    <property type="match status" value="1"/>
</dbReference>
<evidence type="ECO:0000256" key="2">
    <source>
        <dbReference type="ARBA" id="ARBA00022475"/>
    </source>
</evidence>
<evidence type="ECO:0000256" key="1">
    <source>
        <dbReference type="ARBA" id="ARBA00004651"/>
    </source>
</evidence>
<dbReference type="InterPro" id="IPR050250">
    <property type="entry name" value="Macrolide_Exporter_MacB"/>
</dbReference>
<evidence type="ECO:0000256" key="5">
    <source>
        <dbReference type="ARBA" id="ARBA00023136"/>
    </source>
</evidence>
<evidence type="ECO:0000256" key="4">
    <source>
        <dbReference type="ARBA" id="ARBA00022989"/>
    </source>
</evidence>
<feature type="transmembrane region" description="Helical" evidence="6">
    <location>
        <begin position="344"/>
        <end position="374"/>
    </location>
</feature>
<evidence type="ECO:0000313" key="10">
    <source>
        <dbReference type="Proteomes" id="UP000651085"/>
    </source>
</evidence>
<evidence type="ECO:0000256" key="6">
    <source>
        <dbReference type="SAM" id="Phobius"/>
    </source>
</evidence>
<feature type="domain" description="ABC3 transporter permease C-terminal" evidence="7">
    <location>
        <begin position="293"/>
        <end position="420"/>
    </location>
</feature>
<protein>
    <submittedName>
        <fullName evidence="9">ABC transporter permease</fullName>
    </submittedName>
</protein>
<dbReference type="EMBL" id="JACRTF010000001">
    <property type="protein sequence ID" value="MBC8593933.1"/>
    <property type="molecule type" value="Genomic_DNA"/>
</dbReference>
<dbReference type="InterPro" id="IPR025857">
    <property type="entry name" value="MacB_PCD"/>
</dbReference>
<keyword evidence="3 6" id="KW-0812">Transmembrane</keyword>
<dbReference type="AlphaFoldDB" id="A0A926F4B4"/>
<accession>A0A926F4B4</accession>
<keyword evidence="2" id="KW-1003">Cell membrane</keyword>
<dbReference type="InterPro" id="IPR003838">
    <property type="entry name" value="ABC3_permease_C"/>
</dbReference>
<dbReference type="GO" id="GO:0005886">
    <property type="term" value="C:plasma membrane"/>
    <property type="evidence" value="ECO:0007669"/>
    <property type="project" value="UniProtKB-SubCell"/>
</dbReference>
<feature type="domain" description="MacB-like periplasmic core" evidence="8">
    <location>
        <begin position="20"/>
        <end position="244"/>
    </location>
</feature>
<dbReference type="PANTHER" id="PTHR30572">
    <property type="entry name" value="MEMBRANE COMPONENT OF TRANSPORTER-RELATED"/>
    <property type="match status" value="1"/>
</dbReference>
<dbReference type="RefSeq" id="WP_262435040.1">
    <property type="nucleotide sequence ID" value="NZ_JACRTF010000001.1"/>
</dbReference>
<dbReference type="Pfam" id="PF12704">
    <property type="entry name" value="MacB_PCD"/>
    <property type="match status" value="1"/>
</dbReference>
<keyword evidence="10" id="KW-1185">Reference proteome</keyword>
<gene>
    <name evidence="9" type="ORF">H8744_11885</name>
</gene>